<organism evidence="8">
    <name type="scientific">hydrothermal vent metagenome</name>
    <dbReference type="NCBI Taxonomy" id="652676"/>
    <lineage>
        <taxon>unclassified sequences</taxon>
        <taxon>metagenomes</taxon>
        <taxon>ecological metagenomes</taxon>
    </lineage>
</organism>
<evidence type="ECO:0000256" key="7">
    <source>
        <dbReference type="SAM" id="Phobius"/>
    </source>
</evidence>
<keyword evidence="2" id="KW-1003">Cell membrane</keyword>
<dbReference type="GO" id="GO:1901137">
    <property type="term" value="P:carbohydrate derivative biosynthetic process"/>
    <property type="evidence" value="ECO:0007669"/>
    <property type="project" value="UniProtKB-ARBA"/>
</dbReference>
<feature type="transmembrane region" description="Helical" evidence="7">
    <location>
        <begin position="20"/>
        <end position="47"/>
    </location>
</feature>
<comment type="subcellular location">
    <subcellularLocation>
        <location evidence="1">Cell inner membrane</location>
    </subcellularLocation>
</comment>
<sequence>MGRKRSLIADKLAYFPLKVLALLALVLPRGVMLIIGSGIGWLFFTVLKLQRKRLRFSIDNMRNLYPEKSDEELTALLRKVCRHFGRFLMEGFMVPKLTRKKMEKLIRFEGLEHFHKALEQNKGMIFSTAHFGNFELANVAFSLKGHPVWSVIREVDNKDIDILLDSMRHTSGLGIIKKEKAAKDILKHLREKHIVTINIDQNAAFNNVFIPFFGKTAATFTTPAILGMRTGAPILPVLSFRDDATDTYKVRIYPIVEIKKTGDRGADIRLIMTHLTDILEEAIREAPEQWLWVHRRWKTEPLQADIEAMKKETEIINSAKAEKKKKVGVV</sequence>
<dbReference type="PANTHER" id="PTHR30606">
    <property type="entry name" value="LIPID A BIOSYNTHESIS LAUROYL ACYLTRANSFERASE"/>
    <property type="match status" value="1"/>
</dbReference>
<name>A0A3B1C9S8_9ZZZZ</name>
<dbReference type="GO" id="GO:0005886">
    <property type="term" value="C:plasma membrane"/>
    <property type="evidence" value="ECO:0007669"/>
    <property type="project" value="UniProtKB-SubCell"/>
</dbReference>
<dbReference type="AlphaFoldDB" id="A0A3B1C9S8"/>
<evidence type="ECO:0008006" key="9">
    <source>
        <dbReference type="Google" id="ProtNLM"/>
    </source>
</evidence>
<accession>A0A3B1C9S8</accession>
<dbReference type="GO" id="GO:0016746">
    <property type="term" value="F:acyltransferase activity"/>
    <property type="evidence" value="ECO:0007669"/>
    <property type="project" value="UniProtKB-KW"/>
</dbReference>
<keyword evidence="7" id="KW-0812">Transmembrane</keyword>
<dbReference type="CDD" id="cd07984">
    <property type="entry name" value="LPLAT_LABLAT-like"/>
    <property type="match status" value="1"/>
</dbReference>
<dbReference type="EMBL" id="UOGA01000248">
    <property type="protein sequence ID" value="VAX23411.1"/>
    <property type="molecule type" value="Genomic_DNA"/>
</dbReference>
<evidence type="ECO:0000256" key="6">
    <source>
        <dbReference type="ARBA" id="ARBA00023315"/>
    </source>
</evidence>
<proteinExistence type="predicted"/>
<keyword evidence="7" id="KW-1133">Transmembrane helix</keyword>
<keyword evidence="5 7" id="KW-0472">Membrane</keyword>
<protein>
    <recommendedName>
        <fullName evidence="9">Lipid A biosynthesis lauroyl acyltransferase</fullName>
    </recommendedName>
</protein>
<dbReference type="InterPro" id="IPR004960">
    <property type="entry name" value="LipA_acyltrans"/>
</dbReference>
<keyword evidence="6" id="KW-0012">Acyltransferase</keyword>
<dbReference type="PIRSF" id="PIRSF026649">
    <property type="entry name" value="MsbB"/>
    <property type="match status" value="1"/>
</dbReference>
<keyword evidence="3" id="KW-0997">Cell inner membrane</keyword>
<evidence type="ECO:0000256" key="3">
    <source>
        <dbReference type="ARBA" id="ARBA00022519"/>
    </source>
</evidence>
<keyword evidence="4" id="KW-0808">Transferase</keyword>
<evidence type="ECO:0000256" key="5">
    <source>
        <dbReference type="ARBA" id="ARBA00023136"/>
    </source>
</evidence>
<reference evidence="8" key="1">
    <citation type="submission" date="2018-06" db="EMBL/GenBank/DDBJ databases">
        <authorList>
            <person name="Zhirakovskaya E."/>
        </authorList>
    </citation>
    <scope>NUCLEOTIDE SEQUENCE</scope>
</reference>
<gene>
    <name evidence="8" type="ORF">MNBD_NITROSPINAE04-2107</name>
</gene>
<dbReference type="GO" id="GO:0008610">
    <property type="term" value="P:lipid biosynthetic process"/>
    <property type="evidence" value="ECO:0007669"/>
    <property type="project" value="UniProtKB-ARBA"/>
</dbReference>
<evidence type="ECO:0000313" key="8">
    <source>
        <dbReference type="EMBL" id="VAX23411.1"/>
    </source>
</evidence>
<dbReference type="Pfam" id="PF03279">
    <property type="entry name" value="Lip_A_acyltrans"/>
    <property type="match status" value="1"/>
</dbReference>
<evidence type="ECO:0000256" key="2">
    <source>
        <dbReference type="ARBA" id="ARBA00022475"/>
    </source>
</evidence>
<evidence type="ECO:0000256" key="4">
    <source>
        <dbReference type="ARBA" id="ARBA00022679"/>
    </source>
</evidence>
<dbReference type="PANTHER" id="PTHR30606:SF10">
    <property type="entry name" value="PHOSPHATIDYLINOSITOL MANNOSIDE ACYLTRANSFERASE"/>
    <property type="match status" value="1"/>
</dbReference>
<evidence type="ECO:0000256" key="1">
    <source>
        <dbReference type="ARBA" id="ARBA00004533"/>
    </source>
</evidence>